<evidence type="ECO:0000313" key="5">
    <source>
        <dbReference type="EMBL" id="QFV00139.1"/>
    </source>
</evidence>
<dbReference type="InterPro" id="IPR027383">
    <property type="entry name" value="Znf_put"/>
</dbReference>
<evidence type="ECO:0000256" key="2">
    <source>
        <dbReference type="ARBA" id="ARBA00023163"/>
    </source>
</evidence>
<keyword evidence="1" id="KW-0805">Transcription regulation</keyword>
<organism evidence="5 6">
    <name type="scientific">Luteimicrobium xylanilyticum</name>
    <dbReference type="NCBI Taxonomy" id="1133546"/>
    <lineage>
        <taxon>Bacteria</taxon>
        <taxon>Bacillati</taxon>
        <taxon>Actinomycetota</taxon>
        <taxon>Actinomycetes</taxon>
        <taxon>Micrococcales</taxon>
        <taxon>Luteimicrobium</taxon>
    </lineage>
</organism>
<dbReference type="Pfam" id="PF13490">
    <property type="entry name" value="zf-HC2"/>
    <property type="match status" value="1"/>
</dbReference>
<name>A0A5P9QF65_9MICO</name>
<dbReference type="Proteomes" id="UP000326702">
    <property type="component" value="Chromosome"/>
</dbReference>
<proteinExistence type="predicted"/>
<dbReference type="AlphaFoldDB" id="A0A5P9QF65"/>
<dbReference type="KEGG" id="lxl:KDY119_03674"/>
<evidence type="ECO:0000256" key="1">
    <source>
        <dbReference type="ARBA" id="ARBA00023015"/>
    </source>
</evidence>
<feature type="domain" description="Putative zinc-finger" evidence="4">
    <location>
        <begin position="23"/>
        <end position="48"/>
    </location>
</feature>
<keyword evidence="3" id="KW-0812">Transmembrane</keyword>
<dbReference type="RefSeq" id="WP_036955473.1">
    <property type="nucleotide sequence ID" value="NZ_BAABIH010000009.1"/>
</dbReference>
<protein>
    <submittedName>
        <fullName evidence="5">Anti-sigma-L factor RslA</fullName>
    </submittedName>
</protein>
<keyword evidence="3" id="KW-0472">Membrane</keyword>
<accession>A0A5P9QF65</accession>
<dbReference type="InterPro" id="IPR041916">
    <property type="entry name" value="Anti_sigma_zinc_sf"/>
</dbReference>
<reference evidence="5 6" key="1">
    <citation type="submission" date="2019-10" db="EMBL/GenBank/DDBJ databases">
        <title>Genome sequence of Luteimicrobium xylanilyticum HY-24.</title>
        <authorList>
            <person name="Kim D.Y."/>
            <person name="Park H.-Y."/>
        </authorList>
    </citation>
    <scope>NUCLEOTIDE SEQUENCE [LARGE SCALE GENOMIC DNA]</scope>
    <source>
        <strain evidence="5 6">HY-24</strain>
    </source>
</reference>
<evidence type="ECO:0000256" key="3">
    <source>
        <dbReference type="SAM" id="Phobius"/>
    </source>
</evidence>
<dbReference type="Gene3D" id="1.10.10.1320">
    <property type="entry name" value="Anti-sigma factor, zinc-finger domain"/>
    <property type="match status" value="1"/>
</dbReference>
<feature type="transmembrane region" description="Helical" evidence="3">
    <location>
        <begin position="100"/>
        <end position="120"/>
    </location>
</feature>
<dbReference type="OrthoDB" id="5242431at2"/>
<evidence type="ECO:0000313" key="6">
    <source>
        <dbReference type="Proteomes" id="UP000326702"/>
    </source>
</evidence>
<keyword evidence="6" id="KW-1185">Reference proteome</keyword>
<keyword evidence="3" id="KW-1133">Transmembrane helix</keyword>
<keyword evidence="2" id="KW-0804">Transcription</keyword>
<dbReference type="EMBL" id="CP045529">
    <property type="protein sequence ID" value="QFV00139.1"/>
    <property type="molecule type" value="Genomic_DNA"/>
</dbReference>
<sequence>MTDARTPDDVAAEHERVAEWDAAYVLGALDAEDRRAFERHVAVCDRCREAVADLAGMPPLLALLPADEVPRGASDETSADVVDLGAVATRLRRGQVRRRWTAAAVAAGLLVVGGGAGWAVSSAVSTDGGGSVSAAATTWSLAPVGGSGVTAQLTLDPVAWGTRLSWSCHYPEGATPTSGGPYVAAGTGGATYALVVLDRSGRATTVGTWAATGTGATGLHASTSLAKQDVEGVEIRLGGVAVARSEG</sequence>
<gene>
    <name evidence="5" type="ORF">KDY119_03674</name>
</gene>
<evidence type="ECO:0000259" key="4">
    <source>
        <dbReference type="Pfam" id="PF13490"/>
    </source>
</evidence>